<dbReference type="CDD" id="cd13867">
    <property type="entry name" value="CuRO_2_CueO_FtsP"/>
    <property type="match status" value="1"/>
</dbReference>
<dbReference type="Pfam" id="PF07732">
    <property type="entry name" value="Cu-oxidase_3"/>
    <property type="match status" value="1"/>
</dbReference>
<dbReference type="PANTHER" id="PTHR48267">
    <property type="entry name" value="CUPREDOXIN SUPERFAMILY PROTEIN"/>
    <property type="match status" value="1"/>
</dbReference>
<dbReference type="GO" id="GO:0005507">
    <property type="term" value="F:copper ion binding"/>
    <property type="evidence" value="ECO:0007669"/>
    <property type="project" value="InterPro"/>
</dbReference>
<sequence>MISRRRFIQAGLVLATLPKQMVLASGRFFRNTFQVPKLETGKRVGRDVYFDLNIQAGKSSILPNKITPTLGINQGFLGVTLFANKGDKVHIKVKNTINKTTTLHWHGMKLPAKADGGPHQPIAPDKTWKTEFDIIQDAATLWYHSHQLHKTGEQVYNGLAGMFIVGDDKSKKLNLPLEYGVDDLPVIIQDRDFNSNGSFSYLSSMMDSMRGMLGNTVLVNGVMNPVLKAKKSLLRLRILNGSNARTYHLSFNYNRPFYIIGSDGGLLEQSIKVNTLRLAPAERVEILVDVSDGGTPILQHTAVQESSGMGGMGMMSGMMGNNDKNMNIFRIDATQALKSNRSIPKTLVKHNNPQKLAVSKQRRLVLQMQMGPKMMFGGDAFSINGKTMDIDRIDEVVKAGSTEIWHLENTSMMPHPFHIHNVQFKIIARNGRIMGHELGFKDVALVHPREHVSVIMKFPKFRDAKTPYMYHCHILEHEDRGMMGQFVVI</sequence>
<evidence type="ECO:0000256" key="1">
    <source>
        <dbReference type="ARBA" id="ARBA00022723"/>
    </source>
</evidence>
<organism evidence="5">
    <name type="scientific">hydrothermal vent metagenome</name>
    <dbReference type="NCBI Taxonomy" id="652676"/>
    <lineage>
        <taxon>unclassified sequences</taxon>
        <taxon>metagenomes</taxon>
        <taxon>ecological metagenomes</taxon>
    </lineage>
</organism>
<protein>
    <submittedName>
        <fullName evidence="5">Multicopper oxidase</fullName>
    </submittedName>
</protein>
<evidence type="ECO:0000259" key="4">
    <source>
        <dbReference type="Pfam" id="PF07732"/>
    </source>
</evidence>
<dbReference type="CDD" id="cd04232">
    <property type="entry name" value="CuRO_1_CueO_FtsP"/>
    <property type="match status" value="1"/>
</dbReference>
<evidence type="ECO:0000313" key="5">
    <source>
        <dbReference type="EMBL" id="SFV67200.1"/>
    </source>
</evidence>
<dbReference type="PROSITE" id="PS00080">
    <property type="entry name" value="MULTICOPPER_OXIDASE2"/>
    <property type="match status" value="1"/>
</dbReference>
<accession>A0A1W1CMT2</accession>
<dbReference type="Gene3D" id="2.60.40.420">
    <property type="entry name" value="Cupredoxins - blue copper proteins"/>
    <property type="match status" value="3"/>
</dbReference>
<dbReference type="GO" id="GO:0016491">
    <property type="term" value="F:oxidoreductase activity"/>
    <property type="evidence" value="ECO:0007669"/>
    <property type="project" value="UniProtKB-KW"/>
</dbReference>
<keyword evidence="2" id="KW-0560">Oxidoreductase</keyword>
<reference evidence="5" key="1">
    <citation type="submission" date="2016-10" db="EMBL/GenBank/DDBJ databases">
        <authorList>
            <person name="de Groot N.N."/>
        </authorList>
    </citation>
    <scope>NUCLEOTIDE SEQUENCE</scope>
</reference>
<dbReference type="InterPro" id="IPR011706">
    <property type="entry name" value="Cu-oxidase_C"/>
</dbReference>
<dbReference type="EMBL" id="FPHJ01000055">
    <property type="protein sequence ID" value="SFV67200.1"/>
    <property type="molecule type" value="Genomic_DNA"/>
</dbReference>
<keyword evidence="1" id="KW-0479">Metal-binding</keyword>
<dbReference type="SUPFAM" id="SSF49503">
    <property type="entry name" value="Cupredoxins"/>
    <property type="match status" value="3"/>
</dbReference>
<proteinExistence type="predicted"/>
<dbReference type="AlphaFoldDB" id="A0A1W1CMT2"/>
<dbReference type="CDD" id="cd13890">
    <property type="entry name" value="CuRO_3_CueO_FtsP"/>
    <property type="match status" value="1"/>
</dbReference>
<evidence type="ECO:0000256" key="2">
    <source>
        <dbReference type="ARBA" id="ARBA00023002"/>
    </source>
</evidence>
<gene>
    <name evidence="5" type="ORF">MNB_SUP05-5-890</name>
</gene>
<feature type="domain" description="Plastocyanin-like" evidence="3">
    <location>
        <begin position="375"/>
        <end position="488"/>
    </location>
</feature>
<dbReference type="Pfam" id="PF07731">
    <property type="entry name" value="Cu-oxidase_2"/>
    <property type="match status" value="1"/>
</dbReference>
<feature type="domain" description="Plastocyanin-like" evidence="4">
    <location>
        <begin position="54"/>
        <end position="169"/>
    </location>
</feature>
<dbReference type="InterPro" id="IPR002355">
    <property type="entry name" value="Cu_oxidase_Cu_BS"/>
</dbReference>
<name>A0A1W1CMT2_9ZZZZ</name>
<dbReference type="InterPro" id="IPR008972">
    <property type="entry name" value="Cupredoxin"/>
</dbReference>
<dbReference type="PANTHER" id="PTHR48267:SF1">
    <property type="entry name" value="BILIRUBIN OXIDASE"/>
    <property type="match status" value="1"/>
</dbReference>
<dbReference type="InterPro" id="IPR045087">
    <property type="entry name" value="Cu-oxidase_fam"/>
</dbReference>
<evidence type="ECO:0000259" key="3">
    <source>
        <dbReference type="Pfam" id="PF07731"/>
    </source>
</evidence>
<dbReference type="InterPro" id="IPR011707">
    <property type="entry name" value="Cu-oxidase-like_N"/>
</dbReference>